<protein>
    <submittedName>
        <fullName evidence="1">Uncharacterized protein</fullName>
    </submittedName>
</protein>
<name>W4M0I4_9BACT</name>
<sequence length="55" mass="6137">MRHAFRNSHADVAAFVAHHGVEDFSYQGHDLERALDLVALCTDREDSIVNLPFAA</sequence>
<gene>
    <name evidence="1" type="ORF">ETSY2_32840</name>
</gene>
<dbReference type="HOGENOM" id="CLU_3023463_0_0_7"/>
<dbReference type="EMBL" id="AZHX01001403">
    <property type="protein sequence ID" value="ETX03658.1"/>
    <property type="molecule type" value="Genomic_DNA"/>
</dbReference>
<evidence type="ECO:0000313" key="1">
    <source>
        <dbReference type="EMBL" id="ETX03658.1"/>
    </source>
</evidence>
<reference evidence="1 2" key="1">
    <citation type="journal article" date="2014" name="Nature">
        <title>An environmental bacterial taxon with a large and distinct metabolic repertoire.</title>
        <authorList>
            <person name="Wilson M.C."/>
            <person name="Mori T."/>
            <person name="Ruckert C."/>
            <person name="Uria A.R."/>
            <person name="Helf M.J."/>
            <person name="Takada K."/>
            <person name="Gernert C."/>
            <person name="Steffens U.A."/>
            <person name="Heycke N."/>
            <person name="Schmitt S."/>
            <person name="Rinke C."/>
            <person name="Helfrich E.J."/>
            <person name="Brachmann A.O."/>
            <person name="Gurgui C."/>
            <person name="Wakimoto T."/>
            <person name="Kracht M."/>
            <person name="Crusemann M."/>
            <person name="Hentschel U."/>
            <person name="Abe I."/>
            <person name="Matsunaga S."/>
            <person name="Kalinowski J."/>
            <person name="Takeyama H."/>
            <person name="Piel J."/>
        </authorList>
    </citation>
    <scope>NUCLEOTIDE SEQUENCE [LARGE SCALE GENOMIC DNA]</scope>
    <source>
        <strain evidence="2">TSY2</strain>
    </source>
</reference>
<dbReference type="AlphaFoldDB" id="W4M0I4"/>
<accession>W4M0I4</accession>
<comment type="caution">
    <text evidence="1">The sequence shown here is derived from an EMBL/GenBank/DDBJ whole genome shotgun (WGS) entry which is preliminary data.</text>
</comment>
<evidence type="ECO:0000313" key="2">
    <source>
        <dbReference type="Proteomes" id="UP000019140"/>
    </source>
</evidence>
<dbReference type="Proteomes" id="UP000019140">
    <property type="component" value="Unassembled WGS sequence"/>
</dbReference>
<proteinExistence type="predicted"/>
<organism evidence="1 2">
    <name type="scientific">Candidatus Entotheonella gemina</name>
    <dbReference type="NCBI Taxonomy" id="1429439"/>
    <lineage>
        <taxon>Bacteria</taxon>
        <taxon>Pseudomonadati</taxon>
        <taxon>Nitrospinota/Tectimicrobiota group</taxon>
        <taxon>Candidatus Tectimicrobiota</taxon>
        <taxon>Candidatus Entotheonellia</taxon>
        <taxon>Candidatus Entotheonellales</taxon>
        <taxon>Candidatus Entotheonellaceae</taxon>
        <taxon>Candidatus Entotheonella</taxon>
    </lineage>
</organism>
<keyword evidence="2" id="KW-1185">Reference proteome</keyword>